<dbReference type="Gene3D" id="2.10.25.10">
    <property type="entry name" value="Laminin"/>
    <property type="match status" value="9"/>
</dbReference>
<organism evidence="12 13">
    <name type="scientific">Aromia moschata</name>
    <dbReference type="NCBI Taxonomy" id="1265417"/>
    <lineage>
        <taxon>Eukaryota</taxon>
        <taxon>Metazoa</taxon>
        <taxon>Ecdysozoa</taxon>
        <taxon>Arthropoda</taxon>
        <taxon>Hexapoda</taxon>
        <taxon>Insecta</taxon>
        <taxon>Pterygota</taxon>
        <taxon>Neoptera</taxon>
        <taxon>Endopterygota</taxon>
        <taxon>Coleoptera</taxon>
        <taxon>Polyphaga</taxon>
        <taxon>Cucujiformia</taxon>
        <taxon>Chrysomeloidea</taxon>
        <taxon>Cerambycidae</taxon>
        <taxon>Cerambycinae</taxon>
        <taxon>Callichromatini</taxon>
        <taxon>Aromia</taxon>
    </lineage>
</organism>
<evidence type="ECO:0000256" key="2">
    <source>
        <dbReference type="ARBA" id="ARBA00022525"/>
    </source>
</evidence>
<feature type="domain" description="TB" evidence="11">
    <location>
        <begin position="286"/>
        <end position="338"/>
    </location>
</feature>
<sequence>MGWGTNCQPCPMPGTTDFDLLCPHGAGSTFDGKDINECAQNPNICQNGACENLIGTYRCICNPGFEVDETGKICTDINECEVDELVCSGGQCRNTPGSFQCICPTGTQLNHRNSVCEDIDECRELGPEACFNGECVNIHGSYKCECDPGSVLDNTGRICIDNRKGTCWTTLNRGRCENNLPLLSRRTECCCSVGVAWGSPCERCNRNECDCPKGYAKADGKTCTDINECDLNPDICRGGALASTQTEALPAPAPRGLPSMTLVITVKEKPNRRRVSGTKCLDVRQEMCYTRYKHGKCVHPVDGLFYRNLCCCTQIGKAWGDRCEPCPRPGTAAFSELCPKGLGFLDKKDINECTEFPGMCQNGRCKNTIGGYDCRCNKGYDYDENKIKCVDIDECNLTTDNVCGKGVCKNIPGDFVCECNEGYRTMAPMQICMDINECDEIPGLCRGGHCINLDGSYKCECPPGHELSPTKDSCKDIDECSRSSGICSNGVCENMMGTYQCICNEGYEQTGLKSHCEDIDECNEEPCDDICINTPGSYYCSCGYDMVALKLDKDVTIVVFCFRSGYVLNLDGRSCKDVDECEQNSRICNGGNAQTPLEAIFAIVQRVFWLDQILYHCLLKSLRNVWHLLLTLLDIDECKQNPNICGAGECVNTLGSFHCRCEEGYSVKPDNGPQCTDEDECYLGTYNCDENADCINNPVS</sequence>
<evidence type="ECO:0000256" key="8">
    <source>
        <dbReference type="ARBA" id="ARBA00023180"/>
    </source>
</evidence>
<dbReference type="PROSITE" id="PS51364">
    <property type="entry name" value="TB"/>
    <property type="match status" value="2"/>
</dbReference>
<reference evidence="12" key="1">
    <citation type="journal article" date="2023" name="Insect Mol. Biol.">
        <title>Genome sequencing provides insights into the evolution of gene families encoding plant cell wall-degrading enzymes in longhorned beetles.</title>
        <authorList>
            <person name="Shin N.R."/>
            <person name="Okamura Y."/>
            <person name="Kirsch R."/>
            <person name="Pauchet Y."/>
        </authorList>
    </citation>
    <scope>NUCLEOTIDE SEQUENCE</scope>
    <source>
        <strain evidence="12">AMC_N1</strain>
    </source>
</reference>
<dbReference type="InterPro" id="IPR001881">
    <property type="entry name" value="EGF-like_Ca-bd_dom"/>
</dbReference>
<feature type="domain" description="EGF-like" evidence="10">
    <location>
        <begin position="476"/>
        <end position="517"/>
    </location>
</feature>
<comment type="caution">
    <text evidence="9">Lacks conserved residue(s) required for the propagation of feature annotation.</text>
</comment>
<evidence type="ECO:0000313" key="13">
    <source>
        <dbReference type="Proteomes" id="UP001162162"/>
    </source>
</evidence>
<dbReference type="SUPFAM" id="SSF57196">
    <property type="entry name" value="EGF/Laminin"/>
    <property type="match status" value="3"/>
</dbReference>
<keyword evidence="6" id="KW-0677">Repeat</keyword>
<dbReference type="GO" id="GO:0005509">
    <property type="term" value="F:calcium ion binding"/>
    <property type="evidence" value="ECO:0007669"/>
    <property type="project" value="InterPro"/>
</dbReference>
<keyword evidence="8" id="KW-0325">Glycoprotein</keyword>
<keyword evidence="3" id="KW-0272">Extracellular matrix</keyword>
<gene>
    <name evidence="12" type="ORF">NQ318_013651</name>
</gene>
<dbReference type="PROSITE" id="PS01186">
    <property type="entry name" value="EGF_2"/>
    <property type="match status" value="3"/>
</dbReference>
<dbReference type="InterPro" id="IPR000742">
    <property type="entry name" value="EGF"/>
</dbReference>
<dbReference type="FunFam" id="2.10.25.10:FF:000003">
    <property type="entry name" value="fibrillin-1 isoform X1"/>
    <property type="match status" value="4"/>
</dbReference>
<evidence type="ECO:0000256" key="4">
    <source>
        <dbReference type="ARBA" id="ARBA00022536"/>
    </source>
</evidence>
<dbReference type="FunFam" id="2.10.25.10:FF:000119">
    <property type="entry name" value="vitamin K-dependent protein S"/>
    <property type="match status" value="1"/>
</dbReference>
<dbReference type="PANTHER" id="PTHR24040:SF16">
    <property type="entry name" value="FIBRILLIN-2-LIKE PROTEIN"/>
    <property type="match status" value="1"/>
</dbReference>
<comment type="caution">
    <text evidence="12">The sequence shown here is derived from an EMBL/GenBank/DDBJ whole genome shotgun (WGS) entry which is preliminary data.</text>
</comment>
<dbReference type="InterPro" id="IPR018097">
    <property type="entry name" value="EGF_Ca-bd_CS"/>
</dbReference>
<accession>A0AAV8Y2U2</accession>
<evidence type="ECO:0000313" key="12">
    <source>
        <dbReference type="EMBL" id="KAJ8945201.1"/>
    </source>
</evidence>
<protein>
    <recommendedName>
        <fullName evidence="14">Fibrillin 1</fullName>
    </recommendedName>
</protein>
<dbReference type="SUPFAM" id="SSF57581">
    <property type="entry name" value="TB module/8-cys domain"/>
    <property type="match status" value="3"/>
</dbReference>
<keyword evidence="7" id="KW-1015">Disulfide bond</keyword>
<dbReference type="Pfam" id="PF07645">
    <property type="entry name" value="EGF_CA"/>
    <property type="match status" value="9"/>
</dbReference>
<dbReference type="InterPro" id="IPR036773">
    <property type="entry name" value="TB_dom_sf"/>
</dbReference>
<evidence type="ECO:0000256" key="1">
    <source>
        <dbReference type="ARBA" id="ARBA00004498"/>
    </source>
</evidence>
<dbReference type="CDD" id="cd00054">
    <property type="entry name" value="EGF_CA"/>
    <property type="match status" value="7"/>
</dbReference>
<feature type="domain" description="EGF-like" evidence="10">
    <location>
        <begin position="349"/>
        <end position="386"/>
    </location>
</feature>
<dbReference type="Proteomes" id="UP001162162">
    <property type="component" value="Unassembled WGS sequence"/>
</dbReference>
<feature type="domain" description="EGF-like" evidence="10">
    <location>
        <begin position="634"/>
        <end position="676"/>
    </location>
</feature>
<dbReference type="SUPFAM" id="SSF57184">
    <property type="entry name" value="Growth factor receptor domain"/>
    <property type="match status" value="2"/>
</dbReference>
<name>A0AAV8Y2U2_9CUCU</name>
<evidence type="ECO:0000256" key="6">
    <source>
        <dbReference type="ARBA" id="ARBA00022737"/>
    </source>
</evidence>
<keyword evidence="4 9" id="KW-0245">EGF-like domain</keyword>
<dbReference type="PROSITE" id="PS00010">
    <property type="entry name" value="ASX_HYDROXYL"/>
    <property type="match status" value="8"/>
</dbReference>
<evidence type="ECO:0000259" key="10">
    <source>
        <dbReference type="PROSITE" id="PS50026"/>
    </source>
</evidence>
<evidence type="ECO:0008006" key="14">
    <source>
        <dbReference type="Google" id="ProtNLM"/>
    </source>
</evidence>
<evidence type="ECO:0000256" key="3">
    <source>
        <dbReference type="ARBA" id="ARBA00022530"/>
    </source>
</evidence>
<comment type="subcellular location">
    <subcellularLocation>
        <location evidence="1">Secreted</location>
        <location evidence="1">Extracellular space</location>
        <location evidence="1">Extracellular matrix</location>
    </subcellularLocation>
</comment>
<feature type="domain" description="EGF-like" evidence="10">
    <location>
        <begin position="76"/>
        <end position="117"/>
    </location>
</feature>
<feature type="domain" description="EGF-like" evidence="10">
    <location>
        <begin position="34"/>
        <end position="75"/>
    </location>
</feature>
<evidence type="ECO:0000259" key="11">
    <source>
        <dbReference type="PROSITE" id="PS51364"/>
    </source>
</evidence>
<dbReference type="InterPro" id="IPR051145">
    <property type="entry name" value="GAS-SHBG-PROS"/>
</dbReference>
<dbReference type="Gene3D" id="3.90.290.10">
    <property type="entry name" value="TGF-beta binding (TB) domain"/>
    <property type="match status" value="3"/>
</dbReference>
<dbReference type="SMART" id="SM00179">
    <property type="entry name" value="EGF_CA"/>
    <property type="match status" value="9"/>
</dbReference>
<dbReference type="InterPro" id="IPR026823">
    <property type="entry name" value="cEGF"/>
</dbReference>
<feature type="domain" description="TB" evidence="11">
    <location>
        <begin position="165"/>
        <end position="204"/>
    </location>
</feature>
<dbReference type="PROSITE" id="PS01187">
    <property type="entry name" value="EGF_CA"/>
    <property type="match status" value="4"/>
</dbReference>
<dbReference type="FunFam" id="2.10.25.10:FF:000096">
    <property type="entry name" value="Putative fibrillin 2"/>
    <property type="match status" value="1"/>
</dbReference>
<keyword evidence="2" id="KW-0964">Secreted</keyword>
<dbReference type="Pfam" id="PF00683">
    <property type="entry name" value="TB"/>
    <property type="match status" value="3"/>
</dbReference>
<feature type="domain" description="EGF-like" evidence="10">
    <location>
        <begin position="118"/>
        <end position="160"/>
    </location>
</feature>
<evidence type="ECO:0000256" key="9">
    <source>
        <dbReference type="PROSITE-ProRule" id="PRU00076"/>
    </source>
</evidence>
<dbReference type="PANTHER" id="PTHR24040">
    <property type="entry name" value="LAMININ G-LIKE DOMAIN-CONTAINING PROTEIN"/>
    <property type="match status" value="1"/>
</dbReference>
<keyword evidence="13" id="KW-1185">Reference proteome</keyword>
<dbReference type="InterPro" id="IPR000152">
    <property type="entry name" value="EGF-type_Asp/Asn_hydroxyl_site"/>
</dbReference>
<proteinExistence type="predicted"/>
<dbReference type="InterPro" id="IPR009030">
    <property type="entry name" value="Growth_fac_rcpt_cys_sf"/>
</dbReference>
<keyword evidence="5" id="KW-0732">Signal</keyword>
<dbReference type="SMART" id="SM00181">
    <property type="entry name" value="EGF"/>
    <property type="match status" value="9"/>
</dbReference>
<dbReference type="InterPro" id="IPR049883">
    <property type="entry name" value="NOTCH1_EGF-like"/>
</dbReference>
<dbReference type="FunFam" id="2.10.25.10:FF:000002">
    <property type="entry name" value="Latent-transforming growth factor beta-binding protein 3"/>
    <property type="match status" value="1"/>
</dbReference>
<evidence type="ECO:0000256" key="7">
    <source>
        <dbReference type="ARBA" id="ARBA00023157"/>
    </source>
</evidence>
<dbReference type="Pfam" id="PF12662">
    <property type="entry name" value="cEGF"/>
    <property type="match status" value="1"/>
</dbReference>
<evidence type="ECO:0000256" key="5">
    <source>
        <dbReference type="ARBA" id="ARBA00022729"/>
    </source>
</evidence>
<dbReference type="InterPro" id="IPR017878">
    <property type="entry name" value="TB_dom"/>
</dbReference>
<dbReference type="PROSITE" id="PS50026">
    <property type="entry name" value="EGF_3"/>
    <property type="match status" value="7"/>
</dbReference>
<feature type="domain" description="EGF-like" evidence="10">
    <location>
        <begin position="434"/>
        <end position="475"/>
    </location>
</feature>
<dbReference type="AlphaFoldDB" id="A0AAV8Y2U2"/>
<dbReference type="EMBL" id="JAPWTK010000226">
    <property type="protein sequence ID" value="KAJ8945201.1"/>
    <property type="molecule type" value="Genomic_DNA"/>
</dbReference>